<dbReference type="GO" id="GO:0035312">
    <property type="term" value="F:5'-3' DNA exonuclease activity"/>
    <property type="evidence" value="ECO:0007669"/>
    <property type="project" value="TreeGrafter"/>
</dbReference>
<keyword evidence="2" id="KW-0378">Hydrolase</keyword>
<dbReference type="GO" id="GO:0036297">
    <property type="term" value="P:interstrand cross-link repair"/>
    <property type="evidence" value="ECO:0007669"/>
    <property type="project" value="TreeGrafter"/>
</dbReference>
<keyword evidence="3" id="KW-0269">Exonuclease</keyword>
<sequence>MEKGMISVDRWSEGSQVYFLTHLHADHTNGLSSTWKRGSLFCSRITAKLFALQIPRLQALSAPSSGDRPMALDLFGLSNYRIGYYS</sequence>
<evidence type="ECO:0000256" key="3">
    <source>
        <dbReference type="ARBA" id="ARBA00022839"/>
    </source>
</evidence>
<dbReference type="EMBL" id="BJWL01000013">
    <property type="protein sequence ID" value="GFY99118.1"/>
    <property type="molecule type" value="Genomic_DNA"/>
</dbReference>
<dbReference type="Gene3D" id="3.60.15.10">
    <property type="entry name" value="Ribonuclease Z/Hydroxyacylglutathione hydrolase-like"/>
    <property type="match status" value="1"/>
</dbReference>
<reference evidence="4 5" key="1">
    <citation type="submission" date="2019-07" db="EMBL/GenBank/DDBJ databases">
        <title>De Novo Assembly of kiwifruit Actinidia rufa.</title>
        <authorList>
            <person name="Sugita-Konishi S."/>
            <person name="Sato K."/>
            <person name="Mori E."/>
            <person name="Abe Y."/>
            <person name="Kisaki G."/>
            <person name="Hamano K."/>
            <person name="Suezawa K."/>
            <person name="Otani M."/>
            <person name="Fukuda T."/>
            <person name="Manabe T."/>
            <person name="Gomi K."/>
            <person name="Tabuchi M."/>
            <person name="Akimitsu K."/>
            <person name="Kataoka I."/>
        </authorList>
    </citation>
    <scope>NUCLEOTIDE SEQUENCE [LARGE SCALE GENOMIC DNA]</scope>
    <source>
        <strain evidence="5">cv. Fuchu</strain>
    </source>
</reference>
<dbReference type="AlphaFoldDB" id="A0A7J0FK95"/>
<organism evidence="4 5">
    <name type="scientific">Actinidia rufa</name>
    <dbReference type="NCBI Taxonomy" id="165716"/>
    <lineage>
        <taxon>Eukaryota</taxon>
        <taxon>Viridiplantae</taxon>
        <taxon>Streptophyta</taxon>
        <taxon>Embryophyta</taxon>
        <taxon>Tracheophyta</taxon>
        <taxon>Spermatophyta</taxon>
        <taxon>Magnoliopsida</taxon>
        <taxon>eudicotyledons</taxon>
        <taxon>Gunneridae</taxon>
        <taxon>Pentapetalae</taxon>
        <taxon>asterids</taxon>
        <taxon>Ericales</taxon>
        <taxon>Actinidiaceae</taxon>
        <taxon>Actinidia</taxon>
    </lineage>
</organism>
<dbReference type="PANTHER" id="PTHR23240:SF8">
    <property type="entry name" value="PROTEIN ARTEMIS"/>
    <property type="match status" value="1"/>
</dbReference>
<evidence type="ECO:0000256" key="2">
    <source>
        <dbReference type="ARBA" id="ARBA00022801"/>
    </source>
</evidence>
<evidence type="ECO:0000313" key="5">
    <source>
        <dbReference type="Proteomes" id="UP000585474"/>
    </source>
</evidence>
<proteinExistence type="predicted"/>
<dbReference type="SUPFAM" id="SSF56281">
    <property type="entry name" value="Metallo-hydrolase/oxidoreductase"/>
    <property type="match status" value="1"/>
</dbReference>
<dbReference type="Proteomes" id="UP000585474">
    <property type="component" value="Unassembled WGS sequence"/>
</dbReference>
<keyword evidence="1" id="KW-0540">Nuclease</keyword>
<evidence type="ECO:0000313" key="4">
    <source>
        <dbReference type="EMBL" id="GFY99118.1"/>
    </source>
</evidence>
<dbReference type="OrthoDB" id="262529at2759"/>
<comment type="caution">
    <text evidence="4">The sequence shown here is derived from an EMBL/GenBank/DDBJ whole genome shotgun (WGS) entry which is preliminary data.</text>
</comment>
<gene>
    <name evidence="4" type="ORF">Acr_13g0005190</name>
</gene>
<dbReference type="InterPro" id="IPR036866">
    <property type="entry name" value="RibonucZ/Hydroxyglut_hydro"/>
</dbReference>
<protein>
    <recommendedName>
        <fullName evidence="6">DNA repair metallo-beta-lactamase family protein</fullName>
    </recommendedName>
</protein>
<dbReference type="GO" id="GO:0003684">
    <property type="term" value="F:damaged DNA binding"/>
    <property type="evidence" value="ECO:0007669"/>
    <property type="project" value="TreeGrafter"/>
</dbReference>
<keyword evidence="5" id="KW-1185">Reference proteome</keyword>
<accession>A0A7J0FK95</accession>
<name>A0A7J0FK95_9ERIC</name>
<dbReference type="GO" id="GO:0006303">
    <property type="term" value="P:double-strand break repair via nonhomologous end joining"/>
    <property type="evidence" value="ECO:0007669"/>
    <property type="project" value="TreeGrafter"/>
</dbReference>
<dbReference type="PANTHER" id="PTHR23240">
    <property type="entry name" value="DNA CROSS-LINK REPAIR PROTEIN PSO2/SNM1-RELATED"/>
    <property type="match status" value="1"/>
</dbReference>
<evidence type="ECO:0008006" key="6">
    <source>
        <dbReference type="Google" id="ProtNLM"/>
    </source>
</evidence>
<evidence type="ECO:0000256" key="1">
    <source>
        <dbReference type="ARBA" id="ARBA00022722"/>
    </source>
</evidence>